<evidence type="ECO:0000256" key="1">
    <source>
        <dbReference type="SAM" id="MobiDB-lite"/>
    </source>
</evidence>
<feature type="domain" description="Reverse transcriptase zinc-binding" evidence="2">
    <location>
        <begin position="144"/>
        <end position="199"/>
    </location>
</feature>
<dbReference type="HOGENOM" id="CLU_000680_15_2_1"/>
<dbReference type="Proteomes" id="UP000007752">
    <property type="component" value="Chromosome 1"/>
</dbReference>
<evidence type="ECO:0000259" key="2">
    <source>
        <dbReference type="Pfam" id="PF13966"/>
    </source>
</evidence>
<feature type="region of interest" description="Disordered" evidence="1">
    <location>
        <begin position="83"/>
        <end position="124"/>
    </location>
</feature>
<protein>
    <recommendedName>
        <fullName evidence="2">Reverse transcriptase zinc-binding domain-containing protein</fullName>
    </recommendedName>
</protein>
<dbReference type="PANTHER" id="PTHR47746:SF90">
    <property type="entry name" value="OS02G0155201 PROTEIN"/>
    <property type="match status" value="1"/>
</dbReference>
<dbReference type="AlphaFoldDB" id="B9EYN1"/>
<reference evidence="3" key="2">
    <citation type="submission" date="2008-12" db="EMBL/GenBank/DDBJ databases">
        <title>Improved gene annotation of the rice (Oryza sativa) genomes.</title>
        <authorList>
            <person name="Wang J."/>
            <person name="Li R."/>
            <person name="Fan W."/>
            <person name="Huang Q."/>
            <person name="Zhang J."/>
            <person name="Zhou Y."/>
            <person name="Hu Y."/>
            <person name="Zi S."/>
            <person name="Li J."/>
            <person name="Ni P."/>
            <person name="Zheng H."/>
            <person name="Zhang Y."/>
            <person name="Zhao M."/>
            <person name="Hao Q."/>
            <person name="McDermott J."/>
            <person name="Samudrala R."/>
            <person name="Kristiansen K."/>
            <person name="Wong G.K.-S."/>
        </authorList>
    </citation>
    <scope>NUCLEOTIDE SEQUENCE</scope>
</reference>
<organism evidence="3">
    <name type="scientific">Oryza sativa subsp. japonica</name>
    <name type="common">Rice</name>
    <dbReference type="NCBI Taxonomy" id="39947"/>
    <lineage>
        <taxon>Eukaryota</taxon>
        <taxon>Viridiplantae</taxon>
        <taxon>Streptophyta</taxon>
        <taxon>Embryophyta</taxon>
        <taxon>Tracheophyta</taxon>
        <taxon>Spermatophyta</taxon>
        <taxon>Magnoliopsida</taxon>
        <taxon>Liliopsida</taxon>
        <taxon>Poales</taxon>
        <taxon>Poaceae</taxon>
        <taxon>BOP clade</taxon>
        <taxon>Oryzoideae</taxon>
        <taxon>Oryzeae</taxon>
        <taxon>Oryzinae</taxon>
        <taxon>Oryza</taxon>
        <taxon>Oryza sativa</taxon>
    </lineage>
</organism>
<sequence length="290" mass="32455">MGWDELTFRGVWLRGEWDGLVPGEEYSSQIRDQPIRENVVDELVPGGTSERHDNAFLPRSCCLPSGAAAYGSCDGDHAGLGDDDRDGGGLGDGDGGSSGGEGGGGGSGDGEDCGGGFGDGEERRRHARRRTLKRTIQFLIKELLKECFFIWLAVKGRCLTGDNLAKRGWPHDPLCALCSIDMEDCHHLLVKCPYTNRVWSLLRDRINVHFDIPGRLDLSLADWWQLARTRFQTRYSKAFDTFFMLVCWLVWKERNARVFDQKFNTADLLSADIKEEVAVWRAAGIFQFCE</sequence>
<proteinExistence type="predicted"/>
<name>B9EYN1_ORYSJ</name>
<dbReference type="PANTHER" id="PTHR47746">
    <property type="entry name" value="ZF-RVT DOMAIN-CONTAINING PROTEIN"/>
    <property type="match status" value="1"/>
</dbReference>
<accession>B9EYN1</accession>
<feature type="compositionally biased region" description="Gly residues" evidence="1">
    <location>
        <begin position="88"/>
        <end position="118"/>
    </location>
</feature>
<evidence type="ECO:0000313" key="3">
    <source>
        <dbReference type="EMBL" id="EEE55194.1"/>
    </source>
</evidence>
<dbReference type="InterPro" id="IPR026960">
    <property type="entry name" value="RVT-Znf"/>
</dbReference>
<gene>
    <name evidence="3" type="ORF">OsJ_03038</name>
</gene>
<dbReference type="Pfam" id="PF13966">
    <property type="entry name" value="zf-RVT"/>
    <property type="match status" value="1"/>
</dbReference>
<reference evidence="3" key="1">
    <citation type="journal article" date="2005" name="PLoS Biol.">
        <title>The genomes of Oryza sativa: a history of duplications.</title>
        <authorList>
            <person name="Yu J."/>
            <person name="Wang J."/>
            <person name="Lin W."/>
            <person name="Li S."/>
            <person name="Li H."/>
            <person name="Zhou J."/>
            <person name="Ni P."/>
            <person name="Dong W."/>
            <person name="Hu S."/>
            <person name="Zeng C."/>
            <person name="Zhang J."/>
            <person name="Zhang Y."/>
            <person name="Li R."/>
            <person name="Xu Z."/>
            <person name="Li S."/>
            <person name="Li X."/>
            <person name="Zheng H."/>
            <person name="Cong L."/>
            <person name="Lin L."/>
            <person name="Yin J."/>
            <person name="Geng J."/>
            <person name="Li G."/>
            <person name="Shi J."/>
            <person name="Liu J."/>
            <person name="Lv H."/>
            <person name="Li J."/>
            <person name="Wang J."/>
            <person name="Deng Y."/>
            <person name="Ran L."/>
            <person name="Shi X."/>
            <person name="Wang X."/>
            <person name="Wu Q."/>
            <person name="Li C."/>
            <person name="Ren X."/>
            <person name="Wang J."/>
            <person name="Wang X."/>
            <person name="Li D."/>
            <person name="Liu D."/>
            <person name="Zhang X."/>
            <person name="Ji Z."/>
            <person name="Zhao W."/>
            <person name="Sun Y."/>
            <person name="Zhang Z."/>
            <person name="Bao J."/>
            <person name="Han Y."/>
            <person name="Dong L."/>
            <person name="Ji J."/>
            <person name="Chen P."/>
            <person name="Wu S."/>
            <person name="Liu J."/>
            <person name="Xiao Y."/>
            <person name="Bu D."/>
            <person name="Tan J."/>
            <person name="Yang L."/>
            <person name="Ye C."/>
            <person name="Zhang J."/>
            <person name="Xu J."/>
            <person name="Zhou Y."/>
            <person name="Yu Y."/>
            <person name="Zhang B."/>
            <person name="Zhuang S."/>
            <person name="Wei H."/>
            <person name="Liu B."/>
            <person name="Lei M."/>
            <person name="Yu H."/>
            <person name="Li Y."/>
            <person name="Xu H."/>
            <person name="Wei S."/>
            <person name="He X."/>
            <person name="Fang L."/>
            <person name="Zhang Z."/>
            <person name="Zhang Y."/>
            <person name="Huang X."/>
            <person name="Su Z."/>
            <person name="Tong W."/>
            <person name="Li J."/>
            <person name="Tong Z."/>
            <person name="Li S."/>
            <person name="Ye J."/>
            <person name="Wang L."/>
            <person name="Fang L."/>
            <person name="Lei T."/>
            <person name="Chen C."/>
            <person name="Chen H."/>
            <person name="Xu Z."/>
            <person name="Li H."/>
            <person name="Huang H."/>
            <person name="Zhang F."/>
            <person name="Xu H."/>
            <person name="Li N."/>
            <person name="Zhao C."/>
            <person name="Li S."/>
            <person name="Dong L."/>
            <person name="Huang Y."/>
            <person name="Li L."/>
            <person name="Xi Y."/>
            <person name="Qi Q."/>
            <person name="Li W."/>
            <person name="Zhang B."/>
            <person name="Hu W."/>
            <person name="Zhang Y."/>
            <person name="Tian X."/>
            <person name="Jiao Y."/>
            <person name="Liang X."/>
            <person name="Jin J."/>
            <person name="Gao L."/>
            <person name="Zheng W."/>
            <person name="Hao B."/>
            <person name="Liu S."/>
            <person name="Wang W."/>
            <person name="Yuan L."/>
            <person name="Cao M."/>
            <person name="McDermott J."/>
            <person name="Samudrala R."/>
            <person name="Wang J."/>
            <person name="Wong G.K."/>
            <person name="Yang H."/>
        </authorList>
    </citation>
    <scope>NUCLEOTIDE SEQUENCE [LARGE SCALE GENOMIC DNA]</scope>
</reference>
<dbReference type="EMBL" id="CM000138">
    <property type="protein sequence ID" value="EEE55194.1"/>
    <property type="molecule type" value="Genomic_DNA"/>
</dbReference>